<organism evidence="6 7">
    <name type="scientific">Ficus carica</name>
    <name type="common">Common fig</name>
    <dbReference type="NCBI Taxonomy" id="3494"/>
    <lineage>
        <taxon>Eukaryota</taxon>
        <taxon>Viridiplantae</taxon>
        <taxon>Streptophyta</taxon>
        <taxon>Embryophyta</taxon>
        <taxon>Tracheophyta</taxon>
        <taxon>Spermatophyta</taxon>
        <taxon>Magnoliopsida</taxon>
        <taxon>eudicotyledons</taxon>
        <taxon>Gunneridae</taxon>
        <taxon>Pentapetalae</taxon>
        <taxon>rosids</taxon>
        <taxon>fabids</taxon>
        <taxon>Rosales</taxon>
        <taxon>Moraceae</taxon>
        <taxon>Ficeae</taxon>
        <taxon>Ficus</taxon>
    </lineage>
</organism>
<dbReference type="SUPFAM" id="SSF54001">
    <property type="entry name" value="Cysteine proteinases"/>
    <property type="match status" value="1"/>
</dbReference>
<dbReference type="Gene3D" id="3.40.395.10">
    <property type="entry name" value="Adenoviral Proteinase, Chain A"/>
    <property type="match status" value="1"/>
</dbReference>
<accession>A0AA87YYV7</accession>
<evidence type="ECO:0000259" key="5">
    <source>
        <dbReference type="PROSITE" id="PS50600"/>
    </source>
</evidence>
<dbReference type="PROSITE" id="PS50600">
    <property type="entry name" value="ULP_PROTEASE"/>
    <property type="match status" value="1"/>
</dbReference>
<proteinExistence type="inferred from homology"/>
<comment type="caution">
    <text evidence="6">The sequence shown here is derived from an EMBL/GenBank/DDBJ whole genome shotgun (WGS) entry which is preliminary data.</text>
</comment>
<dbReference type="AlphaFoldDB" id="A0AA87YYV7"/>
<dbReference type="InterPro" id="IPR003653">
    <property type="entry name" value="Peptidase_C48_C"/>
</dbReference>
<feature type="domain" description="Ubiquitin-like protease family profile" evidence="5">
    <location>
        <begin position="76"/>
        <end position="267"/>
    </location>
</feature>
<evidence type="ECO:0000313" key="7">
    <source>
        <dbReference type="Proteomes" id="UP001187192"/>
    </source>
</evidence>
<protein>
    <recommendedName>
        <fullName evidence="5">Ubiquitin-like protease family profile domain-containing protein</fullName>
    </recommendedName>
</protein>
<keyword evidence="7" id="KW-1185">Reference proteome</keyword>
<dbReference type="GO" id="GO:0006508">
    <property type="term" value="P:proteolysis"/>
    <property type="evidence" value="ECO:0007669"/>
    <property type="project" value="UniProtKB-KW"/>
</dbReference>
<dbReference type="InterPro" id="IPR038765">
    <property type="entry name" value="Papain-like_cys_pep_sf"/>
</dbReference>
<keyword evidence="3" id="KW-0378">Hydrolase</keyword>
<evidence type="ECO:0000256" key="1">
    <source>
        <dbReference type="ARBA" id="ARBA00005234"/>
    </source>
</evidence>
<evidence type="ECO:0000313" key="6">
    <source>
        <dbReference type="EMBL" id="GMN26118.1"/>
    </source>
</evidence>
<evidence type="ECO:0000256" key="4">
    <source>
        <dbReference type="SAM" id="MobiDB-lite"/>
    </source>
</evidence>
<dbReference type="GO" id="GO:0008234">
    <property type="term" value="F:cysteine-type peptidase activity"/>
    <property type="evidence" value="ECO:0007669"/>
    <property type="project" value="InterPro"/>
</dbReference>
<comment type="similarity">
    <text evidence="1">Belongs to the peptidase C48 family.</text>
</comment>
<dbReference type="Pfam" id="PF02902">
    <property type="entry name" value="Peptidase_C48"/>
    <property type="match status" value="1"/>
</dbReference>
<dbReference type="EMBL" id="BTGU01000001">
    <property type="protein sequence ID" value="GMN26118.1"/>
    <property type="molecule type" value="Genomic_DNA"/>
</dbReference>
<feature type="region of interest" description="Disordered" evidence="4">
    <location>
        <begin position="300"/>
        <end position="322"/>
    </location>
</feature>
<dbReference type="Proteomes" id="UP001187192">
    <property type="component" value="Unassembled WGS sequence"/>
</dbReference>
<keyword evidence="2" id="KW-0645">Protease</keyword>
<feature type="compositionally biased region" description="Polar residues" evidence="4">
    <location>
        <begin position="301"/>
        <end position="317"/>
    </location>
</feature>
<evidence type="ECO:0000256" key="3">
    <source>
        <dbReference type="ARBA" id="ARBA00022801"/>
    </source>
</evidence>
<name>A0AA87YYV7_FICCA</name>
<reference evidence="6" key="1">
    <citation type="submission" date="2023-07" db="EMBL/GenBank/DDBJ databases">
        <title>draft genome sequence of fig (Ficus carica).</title>
        <authorList>
            <person name="Takahashi T."/>
            <person name="Nishimura K."/>
        </authorList>
    </citation>
    <scope>NUCLEOTIDE SEQUENCE</scope>
</reference>
<evidence type="ECO:0000256" key="2">
    <source>
        <dbReference type="ARBA" id="ARBA00022670"/>
    </source>
</evidence>
<sequence>MNDFAGITPFSCQEEVDCNKPIICHGRSMDKIPLMSGDTRLEGGVKNRLEGGVKNHLEDCAAKRRLIYRGGDELRGQVNENNTSSIEALASCSMVKCFTGHRLLRLMHHQRHKGSLVKSSRPTSLVPTRYAMTLMIQVATSAFVDQGLESIMILVKLSQMEQWREKYYGDLRKCKKIVIPIYSKEDGHWFTSVLNIELKTIVIWDSFTSPSVKKMQEKVLKHSQPTYTAHPTGISFNSFHVVHREDIPQQQSYYDSGLYTTMSMWAASSGAENYPESTNTHYPALLKSKSISTRVIERGINHTTQETVGNPSRSSPNVDFRNKSDWQKGWGLERKRHSNTAKHWY</sequence>
<gene>
    <name evidence="6" type="ORF">TIFTF001_001207</name>
</gene>